<protein>
    <submittedName>
        <fullName evidence="1">Uncharacterized protein</fullName>
    </submittedName>
</protein>
<evidence type="ECO:0000313" key="1">
    <source>
        <dbReference type="EMBL" id="EMZ33897.1"/>
    </source>
</evidence>
<dbReference type="OrthoDB" id="2034203at2"/>
<dbReference type="AlphaFoldDB" id="N2AXB9"/>
<keyword evidence="2" id="KW-1185">Reference proteome</keyword>
<dbReference type="PATRIC" id="fig|1235802.3.peg.1261"/>
<evidence type="ECO:0000313" key="2">
    <source>
        <dbReference type="Proteomes" id="UP000012589"/>
    </source>
</evidence>
<dbReference type="STRING" id="1235802.C823_01178"/>
<comment type="caution">
    <text evidence="1">The sequence shown here is derived from an EMBL/GenBank/DDBJ whole genome shotgun (WGS) entry which is preliminary data.</text>
</comment>
<reference evidence="1 2" key="1">
    <citation type="journal article" date="2014" name="Genome Announc.">
        <title>Draft genome sequences of the altered schaedler flora, a defined bacterial community from gnotobiotic mice.</title>
        <authorList>
            <person name="Wannemuehler M.J."/>
            <person name="Overstreet A.M."/>
            <person name="Ward D.V."/>
            <person name="Phillips G.J."/>
        </authorList>
    </citation>
    <scope>NUCLEOTIDE SEQUENCE [LARGE SCALE GENOMIC DNA]</scope>
    <source>
        <strain evidence="1 2">ASF492</strain>
    </source>
</reference>
<organism evidence="1 2">
    <name type="scientific">Eubacterium plexicaudatum ASF492</name>
    <dbReference type="NCBI Taxonomy" id="1235802"/>
    <lineage>
        <taxon>Bacteria</taxon>
        <taxon>Bacillati</taxon>
        <taxon>Bacillota</taxon>
        <taxon>Clostridia</taxon>
        <taxon>Eubacteriales</taxon>
        <taxon>Eubacteriaceae</taxon>
        <taxon>Eubacterium</taxon>
    </lineage>
</organism>
<dbReference type="EMBL" id="AQFT01000038">
    <property type="protein sequence ID" value="EMZ33897.1"/>
    <property type="molecule type" value="Genomic_DNA"/>
</dbReference>
<proteinExistence type="predicted"/>
<sequence length="258" mass="30208">MNYENLYQELQPDEKNVKDQLSLLQKMFKAISRETENGDIKNLARDLSAMAEAAASASESFEHMKNMIDAFDTKAYLENGDFAEQMLEACRENQVDVRGDFPIYEMFPYRVRLDTENQDVYLDRKKVQCMRPKSLVRIIKNGQEKLNRASFQAFSFVNELSDAYDLAILKLNKRPESDIYLTSLYKFLVPMSRFRKDYDQHSFAFDLARLYASEVEETKSGKRFQFGPSRNNNKAIRILDKDGQEQFLATIRFFHTEV</sequence>
<name>N2AXB9_9FIRM</name>
<gene>
    <name evidence="1" type="ORF">C823_01178</name>
</gene>
<accession>N2AXB9</accession>
<dbReference type="eggNOG" id="ENOG502Z8BW">
    <property type="taxonomic scope" value="Bacteria"/>
</dbReference>
<dbReference type="Proteomes" id="UP000012589">
    <property type="component" value="Unassembled WGS sequence"/>
</dbReference>
<dbReference type="HOGENOM" id="CLU_1048226_0_0_9"/>